<accession>A0ABD5ZNQ6</accession>
<keyword evidence="2" id="KW-1185">Reference proteome</keyword>
<protein>
    <submittedName>
        <fullName evidence="1">DUF424 domain-containing protein</fullName>
    </submittedName>
</protein>
<dbReference type="EMBL" id="JBHTAP010000001">
    <property type="protein sequence ID" value="MFC7235144.1"/>
    <property type="molecule type" value="Genomic_DNA"/>
</dbReference>
<evidence type="ECO:0000313" key="2">
    <source>
        <dbReference type="Proteomes" id="UP001596398"/>
    </source>
</evidence>
<dbReference type="AlphaFoldDB" id="A0ABD5ZNQ6"/>
<dbReference type="Gene3D" id="3.30.1860.10">
    <property type="entry name" value="uncharacterized conserved protein from methanopyrus kandleri domain like"/>
    <property type="match status" value="1"/>
</dbReference>
<organism evidence="1 2">
    <name type="scientific">Halosegnis marinus</name>
    <dbReference type="NCBI Taxonomy" id="3034023"/>
    <lineage>
        <taxon>Archaea</taxon>
        <taxon>Methanobacteriati</taxon>
        <taxon>Methanobacteriota</taxon>
        <taxon>Stenosarchaea group</taxon>
        <taxon>Halobacteria</taxon>
        <taxon>Halobacteriales</taxon>
        <taxon>Natronomonadaceae</taxon>
        <taxon>Halosegnis</taxon>
    </lineage>
</organism>
<sequence length="96" mass="9990">MLLAERDTPEGLLVSVCDAEDLGETFEGDGVSLTADPEFYDGEAADADAVTDALARCSVANLVGEESVGVAVEAGFVAEGNVLDLDGTRHAQYLRL</sequence>
<gene>
    <name evidence="1" type="ORF">ACFQJ4_07420</name>
</gene>
<comment type="caution">
    <text evidence="1">The sequence shown here is derived from an EMBL/GenBank/DDBJ whole genome shotgun (WGS) entry which is preliminary data.</text>
</comment>
<dbReference type="GeneID" id="79266827"/>
<dbReference type="Pfam" id="PF04242">
    <property type="entry name" value="DUF424"/>
    <property type="match status" value="1"/>
</dbReference>
<dbReference type="InterPro" id="IPR007355">
    <property type="entry name" value="DUF424"/>
</dbReference>
<evidence type="ECO:0000313" key="1">
    <source>
        <dbReference type="EMBL" id="MFC7235144.1"/>
    </source>
</evidence>
<dbReference type="RefSeq" id="WP_276233279.1">
    <property type="nucleotide sequence ID" value="NZ_CP119802.1"/>
</dbReference>
<dbReference type="Proteomes" id="UP001596398">
    <property type="component" value="Unassembled WGS sequence"/>
</dbReference>
<name>A0ABD5ZNQ6_9EURY</name>
<proteinExistence type="predicted"/>
<reference evidence="1 2" key="1">
    <citation type="journal article" date="2019" name="Int. J. Syst. Evol. Microbiol.">
        <title>The Global Catalogue of Microorganisms (GCM) 10K type strain sequencing project: providing services to taxonomists for standard genome sequencing and annotation.</title>
        <authorList>
            <consortium name="The Broad Institute Genomics Platform"/>
            <consortium name="The Broad Institute Genome Sequencing Center for Infectious Disease"/>
            <person name="Wu L."/>
            <person name="Ma J."/>
        </authorList>
    </citation>
    <scope>NUCLEOTIDE SEQUENCE [LARGE SCALE GENOMIC DNA]</scope>
    <source>
        <strain evidence="1 2">DT85</strain>
    </source>
</reference>